<accession>A0A318KVK6</accession>
<dbReference type="Proteomes" id="UP000247612">
    <property type="component" value="Unassembled WGS sequence"/>
</dbReference>
<dbReference type="EMBL" id="QJKH01000005">
    <property type="protein sequence ID" value="PXX79696.1"/>
    <property type="molecule type" value="Genomic_DNA"/>
</dbReference>
<dbReference type="CDD" id="cd00947">
    <property type="entry name" value="TBP_aldolase_IIB"/>
    <property type="match status" value="1"/>
</dbReference>
<name>A0A318KVK6_9FIRM</name>
<protein>
    <submittedName>
        <fullName evidence="3">Fructose-bisphosphate aldolase class II</fullName>
    </submittedName>
</protein>
<dbReference type="OrthoDB" id="9803995at2"/>
<dbReference type="PANTHER" id="PTHR30304">
    <property type="entry name" value="D-TAGATOSE-1,6-BISPHOSPHATE ALDOLASE"/>
    <property type="match status" value="1"/>
</dbReference>
<dbReference type="RefSeq" id="WP_022937073.1">
    <property type="nucleotide sequence ID" value="NZ_CABKRQ010000002.1"/>
</dbReference>
<evidence type="ECO:0000256" key="1">
    <source>
        <dbReference type="PIRSR" id="PIRSR001359-1"/>
    </source>
</evidence>
<dbReference type="GO" id="GO:0005975">
    <property type="term" value="P:carbohydrate metabolic process"/>
    <property type="evidence" value="ECO:0007669"/>
    <property type="project" value="InterPro"/>
</dbReference>
<evidence type="ECO:0000313" key="3">
    <source>
        <dbReference type="EMBL" id="PXX79696.1"/>
    </source>
</evidence>
<dbReference type="InterPro" id="IPR000771">
    <property type="entry name" value="FBA_II"/>
</dbReference>
<dbReference type="GO" id="GO:0016832">
    <property type="term" value="F:aldehyde-lyase activity"/>
    <property type="evidence" value="ECO:0007669"/>
    <property type="project" value="InterPro"/>
</dbReference>
<sequence length="295" mass="32595">MLITMKELLKVASKHHFTIGAFNVTEVSNFKCVFETAEELQAPTIIAVAANELDFCEKEYYQYVREKLMNSQVPYCLHLDHGRSLQDCLRAIQAGFTSVMFDGSHLPYEENVAQTKAIAKIAHCINVSVEGELGTIGNTGNSDEGGADIVYTQPEEVVDYVAKTGVDTLAIAIGTSHGLYPEGFKPVLQLDLLKRIRAVSDIPLVLHGGSGQDDEQVRQASKIGIQKINVASEYKAAYSYELNRIITETKDFKFAITMPKAMAAAKAVVAHKMNVFGCIDKAYLYYENLRRGEEA</sequence>
<organism evidence="3 4">
    <name type="scientific">Dielma fastidiosa</name>
    <dbReference type="NCBI Taxonomy" id="1034346"/>
    <lineage>
        <taxon>Bacteria</taxon>
        <taxon>Bacillati</taxon>
        <taxon>Bacillota</taxon>
        <taxon>Erysipelotrichia</taxon>
        <taxon>Erysipelotrichales</taxon>
        <taxon>Erysipelotrichaceae</taxon>
        <taxon>Dielma</taxon>
    </lineage>
</organism>
<dbReference type="Gene3D" id="3.20.20.70">
    <property type="entry name" value="Aldolase class I"/>
    <property type="match status" value="1"/>
</dbReference>
<feature type="binding site" evidence="2">
    <location>
        <position position="177"/>
    </location>
    <ligand>
        <name>Zn(2+)</name>
        <dbReference type="ChEBI" id="CHEBI:29105"/>
        <label>1</label>
        <note>catalytic</note>
    </ligand>
</feature>
<reference evidence="3 4" key="1">
    <citation type="submission" date="2018-05" db="EMBL/GenBank/DDBJ databases">
        <title>Genomic Encyclopedia of Type Strains, Phase IV (KMG-IV): sequencing the most valuable type-strain genomes for metagenomic binning, comparative biology and taxonomic classification.</title>
        <authorList>
            <person name="Goeker M."/>
        </authorList>
    </citation>
    <scope>NUCLEOTIDE SEQUENCE [LARGE SCALE GENOMIC DNA]</scope>
    <source>
        <strain evidence="3 4">JC118</strain>
    </source>
</reference>
<dbReference type="PIRSF" id="PIRSF001359">
    <property type="entry name" value="F_bP_aldolase_II"/>
    <property type="match status" value="1"/>
</dbReference>
<evidence type="ECO:0000313" key="4">
    <source>
        <dbReference type="Proteomes" id="UP000247612"/>
    </source>
</evidence>
<feature type="binding site" evidence="2">
    <location>
        <position position="132"/>
    </location>
    <ligand>
        <name>Zn(2+)</name>
        <dbReference type="ChEBI" id="CHEBI:29105"/>
        <label>2</label>
    </ligand>
</feature>
<comment type="caution">
    <text evidence="3">The sequence shown here is derived from an EMBL/GenBank/DDBJ whole genome shotgun (WGS) entry which is preliminary data.</text>
</comment>
<dbReference type="SUPFAM" id="SSF51569">
    <property type="entry name" value="Aldolase"/>
    <property type="match status" value="1"/>
</dbReference>
<comment type="cofactor">
    <cofactor evidence="2">
        <name>Zn(2+)</name>
        <dbReference type="ChEBI" id="CHEBI:29105"/>
    </cofactor>
    <text evidence="2">Binds 2 Zn(2+) ions per subunit. One is catalytic and the other provides a structural contribution.</text>
</comment>
<dbReference type="InterPro" id="IPR013785">
    <property type="entry name" value="Aldolase_TIM"/>
</dbReference>
<keyword evidence="2" id="KW-0479">Metal-binding</keyword>
<dbReference type="STRING" id="1034346.GCA_000313565_00762"/>
<evidence type="ECO:0000256" key="2">
    <source>
        <dbReference type="PIRSR" id="PIRSR001359-3"/>
    </source>
</evidence>
<gene>
    <name evidence="3" type="ORF">DES51_105170</name>
</gene>
<dbReference type="GO" id="GO:0008270">
    <property type="term" value="F:zinc ion binding"/>
    <property type="evidence" value="ECO:0007669"/>
    <property type="project" value="InterPro"/>
</dbReference>
<feature type="binding site" evidence="2">
    <location>
        <position position="81"/>
    </location>
    <ligand>
        <name>Zn(2+)</name>
        <dbReference type="ChEBI" id="CHEBI:29105"/>
        <label>1</label>
        <note>catalytic</note>
    </ligand>
</feature>
<keyword evidence="2" id="KW-0862">Zinc</keyword>
<feature type="binding site" evidence="2">
    <location>
        <position position="102"/>
    </location>
    <ligand>
        <name>Zn(2+)</name>
        <dbReference type="ChEBI" id="CHEBI:29105"/>
        <label>2</label>
    </ligand>
</feature>
<feature type="binding site" evidence="2">
    <location>
        <position position="207"/>
    </location>
    <ligand>
        <name>Zn(2+)</name>
        <dbReference type="ChEBI" id="CHEBI:29105"/>
        <label>1</label>
        <note>catalytic</note>
    </ligand>
</feature>
<dbReference type="Pfam" id="PF01116">
    <property type="entry name" value="F_bP_aldolase"/>
    <property type="match status" value="1"/>
</dbReference>
<keyword evidence="4" id="KW-1185">Reference proteome</keyword>
<dbReference type="PANTHER" id="PTHR30304:SF0">
    <property type="entry name" value="D-TAGATOSE-1,6-BISPHOSPHATE ALDOLASE SUBUNIT GATY-RELATED"/>
    <property type="match status" value="1"/>
</dbReference>
<dbReference type="NCBIfam" id="TIGR00167">
    <property type="entry name" value="cbbA"/>
    <property type="match status" value="1"/>
</dbReference>
<feature type="active site" description="Proton donor" evidence="1">
    <location>
        <position position="80"/>
    </location>
</feature>
<dbReference type="InterPro" id="IPR050246">
    <property type="entry name" value="Class_II_FBP_aldolase"/>
</dbReference>
<dbReference type="AlphaFoldDB" id="A0A318KVK6"/>
<proteinExistence type="predicted"/>